<proteinExistence type="predicted"/>
<dbReference type="RefSeq" id="WP_136642991.1">
    <property type="nucleotide sequence ID" value="NZ_QYRT01000033.1"/>
</dbReference>
<evidence type="ECO:0000313" key="3">
    <source>
        <dbReference type="Proteomes" id="UP000306192"/>
    </source>
</evidence>
<dbReference type="EMBL" id="QYRT01000033">
    <property type="protein sequence ID" value="TIH33669.1"/>
    <property type="molecule type" value="Genomic_DNA"/>
</dbReference>
<keyword evidence="1" id="KW-0472">Membrane</keyword>
<name>A0A4T2BRG7_9MICO</name>
<accession>A0A4T2BRG7</accession>
<feature type="transmembrane region" description="Helical" evidence="1">
    <location>
        <begin position="39"/>
        <end position="61"/>
    </location>
</feature>
<keyword evidence="1" id="KW-1133">Transmembrane helix</keyword>
<feature type="transmembrane region" description="Helical" evidence="1">
    <location>
        <begin position="12"/>
        <end position="33"/>
    </location>
</feature>
<evidence type="ECO:0000256" key="1">
    <source>
        <dbReference type="SAM" id="Phobius"/>
    </source>
</evidence>
<gene>
    <name evidence="2" type="ORF">D4765_14395</name>
</gene>
<dbReference type="AlphaFoldDB" id="A0A4T2BRG7"/>
<dbReference type="OrthoDB" id="5123630at2"/>
<evidence type="ECO:0000313" key="2">
    <source>
        <dbReference type="EMBL" id="TIH33669.1"/>
    </source>
</evidence>
<sequence>MIVTNATARKTIYGIYIIAVLAAYGIQVGFSSISVAQPSWLIATISVLAYLGAPVGVLAVANVVATPAAAPVVDAPIHSDAVAAVRTLFAPAPALVPQAVAAVTVDPITGLVTPTQ</sequence>
<keyword evidence="3" id="KW-1185">Reference proteome</keyword>
<reference evidence="2 3" key="1">
    <citation type="journal article" date="2019" name="Microorganisms">
        <title>Systematic Affiliation and Genome Analysis of Subtercola vilae DB165(T) with Particular Emphasis on Cold Adaptation of an Isolate from a High-Altitude Cold Volcano Lake.</title>
        <authorList>
            <person name="Villalobos A.S."/>
            <person name="Wiese J."/>
            <person name="Imhoff J.F."/>
            <person name="Dorador C."/>
            <person name="Keller A."/>
            <person name="Hentschel U."/>
        </authorList>
    </citation>
    <scope>NUCLEOTIDE SEQUENCE [LARGE SCALE GENOMIC DNA]</scope>
    <source>
        <strain evidence="2 3">DB165</strain>
    </source>
</reference>
<comment type="caution">
    <text evidence="2">The sequence shown here is derived from an EMBL/GenBank/DDBJ whole genome shotgun (WGS) entry which is preliminary data.</text>
</comment>
<keyword evidence="1" id="KW-0812">Transmembrane</keyword>
<organism evidence="2 3">
    <name type="scientific">Subtercola vilae</name>
    <dbReference type="NCBI Taxonomy" id="2056433"/>
    <lineage>
        <taxon>Bacteria</taxon>
        <taxon>Bacillati</taxon>
        <taxon>Actinomycetota</taxon>
        <taxon>Actinomycetes</taxon>
        <taxon>Micrococcales</taxon>
        <taxon>Microbacteriaceae</taxon>
        <taxon>Subtercola</taxon>
    </lineage>
</organism>
<protein>
    <submittedName>
        <fullName evidence="2">Uncharacterized protein</fullName>
    </submittedName>
</protein>
<dbReference type="Proteomes" id="UP000306192">
    <property type="component" value="Unassembled WGS sequence"/>
</dbReference>